<dbReference type="InterPro" id="IPR052201">
    <property type="entry name" value="LRR-containing_regulator"/>
</dbReference>
<name>A0A1E1XTR2_AMBSC</name>
<feature type="non-terminal residue" evidence="2">
    <location>
        <position position="1"/>
    </location>
</feature>
<dbReference type="Pfam" id="PF13516">
    <property type="entry name" value="LRR_6"/>
    <property type="match status" value="2"/>
</dbReference>
<dbReference type="PANTHER" id="PTHR24111">
    <property type="entry name" value="LEUCINE-RICH REPEAT-CONTAINING PROTEIN 34"/>
    <property type="match status" value="1"/>
</dbReference>
<dbReference type="InterPro" id="IPR001611">
    <property type="entry name" value="Leu-rich_rpt"/>
</dbReference>
<reference evidence="2" key="2">
    <citation type="journal article" date="2017" name="Front. Cell. Infect. Microbiol.">
        <title>Analysis of the Salivary Gland Transcriptome of Unfed and Partially Fed Amblyomma sculptum Ticks and Descriptive Proteome of the Saliva.</title>
        <authorList>
            <person name="Esteves E."/>
            <person name="Maruyama S.R."/>
            <person name="Kawahara R."/>
            <person name="Fujita A."/>
            <person name="Martins L.A."/>
            <person name="Righi A.A."/>
            <person name="Costa F.B."/>
            <person name="Palmisano G."/>
            <person name="Labruna M.B."/>
            <person name="Sa-Nunes A."/>
            <person name="Ribeiro J.M.C."/>
            <person name="Fogaca A.C."/>
        </authorList>
    </citation>
    <scope>NUCLEOTIDE SEQUENCE</scope>
</reference>
<keyword evidence="1" id="KW-0677">Repeat</keyword>
<accession>A0A1E1XTR2</accession>
<organism evidence="2">
    <name type="scientific">Amblyomma sculptum</name>
    <name type="common">Tick</name>
    <dbReference type="NCBI Taxonomy" id="1581419"/>
    <lineage>
        <taxon>Eukaryota</taxon>
        <taxon>Metazoa</taxon>
        <taxon>Ecdysozoa</taxon>
        <taxon>Arthropoda</taxon>
        <taxon>Chelicerata</taxon>
        <taxon>Arachnida</taxon>
        <taxon>Acari</taxon>
        <taxon>Parasitiformes</taxon>
        <taxon>Ixodida</taxon>
        <taxon>Ixodoidea</taxon>
        <taxon>Ixodidae</taxon>
        <taxon>Amblyomminae</taxon>
        <taxon>Amblyomma</taxon>
    </lineage>
</organism>
<dbReference type="SUPFAM" id="SSF52047">
    <property type="entry name" value="RNI-like"/>
    <property type="match status" value="2"/>
</dbReference>
<dbReference type="AlphaFoldDB" id="A0A1E1XTR2"/>
<dbReference type="Gene3D" id="3.80.10.10">
    <property type="entry name" value="Ribonuclease Inhibitor"/>
    <property type="match status" value="2"/>
</dbReference>
<sequence>RAVLEKAGVDVLKPCSGGGDEPCWLRGHLWALNEVFTKAAMEMSLHGAAGLAITPAFGLFPKEEDCVIAEFLKDWLLAHHLCIHELRLRRPGTACWVLPGVRRLDVSSVPAKSVVKAVKGGKMLESIRIDEAQDSGDIIDDLASALHEKTSLKNLEFRQNDFPAGSFRKIFEALSRCAKLESLSLEIETLSCDDDCALQIFLGKTSSVKKLKFEFIKEESISKVISGAVEGSPLEELHIFGTEYDSDVHESLPLNFIGILSSLRVLKLSCNEIKDDGAVNVAKHLTQNTSLKEVDLSSNSIGEEGAMALAAALKDNTTLELLSLSGNELSSGSFLAFAEALNLNKTLRELYISEIDLSDERSNPLFEADRFPGLFKRASIFWQQARLKELASIVRANDHHAFLSVEIDEEVSLSDLDALFDALSVNTTVTTLNFYSESELFPALSSRLASFLKTNKSVGCVEVRLDANSEELILEILEALKENTAVWRYDASTAEVTPTIARVVRDLLKANAALNVLSLCLRDVYKLNEEAMRLISEGLRENMTLVDMHVAWEPQVVDGLPQIWQLLARNKALVSLAALCVTGSECSPESVEAFNVTRRSHALIEKVAEMSGKNEELTKEAIAEAAGKLLDS</sequence>
<dbReference type="InterPro" id="IPR032675">
    <property type="entry name" value="LRR_dom_sf"/>
</dbReference>
<reference evidence="2" key="1">
    <citation type="submission" date="2016-09" db="EMBL/GenBank/DDBJ databases">
        <authorList>
            <person name="Capua I."/>
            <person name="De Benedictis P."/>
            <person name="Joannis T."/>
            <person name="Lombin L.H."/>
            <person name="Cattoli G."/>
        </authorList>
    </citation>
    <scope>NUCLEOTIDE SEQUENCE</scope>
</reference>
<dbReference type="SMART" id="SM00368">
    <property type="entry name" value="LRR_RI"/>
    <property type="match status" value="4"/>
</dbReference>
<protein>
    <submittedName>
        <fullName evidence="2">Putative ran gtpase-activating protein</fullName>
    </submittedName>
</protein>
<dbReference type="EMBL" id="GFAA01001025">
    <property type="protein sequence ID" value="JAU02410.1"/>
    <property type="molecule type" value="mRNA"/>
</dbReference>
<evidence type="ECO:0000256" key="1">
    <source>
        <dbReference type="ARBA" id="ARBA00022737"/>
    </source>
</evidence>
<dbReference type="PANTHER" id="PTHR24111:SF0">
    <property type="entry name" value="LEUCINE-RICH REPEAT-CONTAINING PROTEIN"/>
    <property type="match status" value="1"/>
</dbReference>
<proteinExistence type="evidence at transcript level"/>
<evidence type="ECO:0000313" key="2">
    <source>
        <dbReference type="EMBL" id="JAU02410.1"/>
    </source>
</evidence>